<protein>
    <submittedName>
        <fullName evidence="1">Uncharacterized protein</fullName>
    </submittedName>
</protein>
<dbReference type="SUPFAM" id="SSF64182">
    <property type="entry name" value="DHH phosphoesterases"/>
    <property type="match status" value="1"/>
</dbReference>
<evidence type="ECO:0000313" key="2">
    <source>
        <dbReference type="Proteomes" id="UP000228952"/>
    </source>
</evidence>
<dbReference type="Gene3D" id="3.90.1640.10">
    <property type="entry name" value="inorganic pyrophosphatase (n-terminal core)"/>
    <property type="match status" value="1"/>
</dbReference>
<gene>
    <name evidence="1" type="ORF">COX64_05110</name>
</gene>
<accession>A0A2M7W0Q4</accession>
<evidence type="ECO:0000313" key="1">
    <source>
        <dbReference type="EMBL" id="PJA12089.1"/>
    </source>
</evidence>
<reference evidence="2" key="1">
    <citation type="submission" date="2017-09" db="EMBL/GenBank/DDBJ databases">
        <title>Depth-based differentiation of microbial function through sediment-hosted aquifers and enrichment of novel symbionts in the deep terrestrial subsurface.</title>
        <authorList>
            <person name="Probst A.J."/>
            <person name="Ladd B."/>
            <person name="Jarett J.K."/>
            <person name="Geller-Mcgrath D.E."/>
            <person name="Sieber C.M.K."/>
            <person name="Emerson J.B."/>
            <person name="Anantharaman K."/>
            <person name="Thomas B.C."/>
            <person name="Malmstrom R."/>
            <person name="Stieglmeier M."/>
            <person name="Klingl A."/>
            <person name="Woyke T."/>
            <person name="Ryan C.M."/>
            <person name="Banfield J.F."/>
        </authorList>
    </citation>
    <scope>NUCLEOTIDE SEQUENCE [LARGE SCALE GENOMIC DNA]</scope>
</reference>
<dbReference type="Proteomes" id="UP000228952">
    <property type="component" value="Unassembled WGS sequence"/>
</dbReference>
<dbReference type="InterPro" id="IPR038763">
    <property type="entry name" value="DHH_sf"/>
</dbReference>
<dbReference type="EMBL" id="PFQB01000128">
    <property type="protein sequence ID" value="PJA12089.1"/>
    <property type="molecule type" value="Genomic_DNA"/>
</dbReference>
<sequence>MRYIVTTANRFTDIDGYACCIAYADLLRKEGKDAIAVLPGILNESVIPQVKAMPAMYDTTLISTSEDVFVMQDISEIKTFAGFVILDKVVEVFDHHFGYELEWRERIGERAKIEKIGACATLVVEEACNKNLLKDLDMSSQKLLYTAIFANSLNLKSSNTTPRDIHALELLAPLVDFPSNWQEIYFEAMQKNILLDPINSLKNDLKITEINGKEWAIGQLELWNGKAFFDSNEQNLTDFLANLRQEYAFVTVPSILEGKTYVLAKNETTRMVLRKLGFEDKVPLSSLRSRKEWISGINEQKD</sequence>
<name>A0A2M7W0Q4_9BACT</name>
<comment type="caution">
    <text evidence="1">The sequence shown here is derived from an EMBL/GenBank/DDBJ whole genome shotgun (WGS) entry which is preliminary data.</text>
</comment>
<organism evidence="1 2">
    <name type="scientific">Candidatus Dojkabacteria bacterium CG_4_10_14_0_2_um_filter_Dojkabacteria_WS6_41_15</name>
    <dbReference type="NCBI Taxonomy" id="2014249"/>
    <lineage>
        <taxon>Bacteria</taxon>
        <taxon>Candidatus Dojkabacteria</taxon>
    </lineage>
</organism>
<dbReference type="AlphaFoldDB" id="A0A2M7W0Q4"/>
<proteinExistence type="predicted"/>